<keyword evidence="3" id="KW-1185">Reference proteome</keyword>
<dbReference type="AlphaFoldDB" id="A0A2H5F2U3"/>
<evidence type="ECO:0000256" key="1">
    <source>
        <dbReference type="SAM" id="SignalP"/>
    </source>
</evidence>
<evidence type="ECO:0000313" key="2">
    <source>
        <dbReference type="EMBL" id="AUH65865.1"/>
    </source>
</evidence>
<accession>A0A2H5F2U3</accession>
<dbReference type="OrthoDB" id="9809132at2"/>
<gene>
    <name evidence="2" type="ORF">CX676_18280</name>
</gene>
<name>A0A2H5F2U3_9RHOB</name>
<sequence>MKLRLAALAVLPLALAACDDQAMTDLQSSLGMKPEVAEQPATPSGPPAVSPLEQAIEVEGGEHVASATANSETLNTVAFVARGNEPFWTVEASGERAVYKTPENQKGRTVTVRRLTFAQGVEFVGTLDGSAFALTVRGTDCVDDMSGEKFPMSATLKIGGRTNNGCAAPAAAAATETTAAPQG</sequence>
<dbReference type="EMBL" id="CP025430">
    <property type="protein sequence ID" value="AUH65865.1"/>
    <property type="molecule type" value="Genomic_DNA"/>
</dbReference>
<dbReference type="Proteomes" id="UP000234530">
    <property type="component" value="Chromosome"/>
</dbReference>
<organism evidence="2 3">
    <name type="scientific">Paracoccus zhejiangensis</name>
    <dbReference type="NCBI Taxonomy" id="1077935"/>
    <lineage>
        <taxon>Bacteria</taxon>
        <taxon>Pseudomonadati</taxon>
        <taxon>Pseudomonadota</taxon>
        <taxon>Alphaproteobacteria</taxon>
        <taxon>Rhodobacterales</taxon>
        <taxon>Paracoccaceae</taxon>
        <taxon>Paracoccus</taxon>
    </lineage>
</organism>
<keyword evidence="1" id="KW-0732">Signal</keyword>
<dbReference type="RefSeq" id="WP_101753837.1">
    <property type="nucleotide sequence ID" value="NZ_CP025430.1"/>
</dbReference>
<feature type="signal peptide" evidence="1">
    <location>
        <begin position="1"/>
        <end position="22"/>
    </location>
</feature>
<reference evidence="2 3" key="1">
    <citation type="journal article" date="2013" name="Antonie Van Leeuwenhoek">
        <title>Paracoccus zhejiangensis sp. nov., isolated from activated sludge in wastewater-treatment system.</title>
        <authorList>
            <person name="Wu Z.G."/>
            <person name="Zhang D.F."/>
            <person name="Liu Y.L."/>
            <person name="Wang F."/>
            <person name="Jiang X."/>
            <person name="Li C."/>
            <person name="Li S.P."/>
            <person name="Hong Q."/>
            <person name="Li W.J."/>
        </authorList>
    </citation>
    <scope>NUCLEOTIDE SEQUENCE [LARGE SCALE GENOMIC DNA]</scope>
    <source>
        <strain evidence="2 3">J6</strain>
    </source>
</reference>
<dbReference type="KEGG" id="pzh:CX676_18280"/>
<feature type="chain" id="PRO_5014164776" evidence="1">
    <location>
        <begin position="23"/>
        <end position="183"/>
    </location>
</feature>
<proteinExistence type="predicted"/>
<evidence type="ECO:0000313" key="3">
    <source>
        <dbReference type="Proteomes" id="UP000234530"/>
    </source>
</evidence>
<protein>
    <submittedName>
        <fullName evidence="2">Uncharacterized protein</fullName>
    </submittedName>
</protein>
<dbReference type="PROSITE" id="PS51257">
    <property type="entry name" value="PROKAR_LIPOPROTEIN"/>
    <property type="match status" value="1"/>
</dbReference>